<gene>
    <name evidence="2" type="ORF">KCQ71_23220</name>
</gene>
<evidence type="ECO:0000313" key="3">
    <source>
        <dbReference type="Proteomes" id="UP000826651"/>
    </source>
</evidence>
<dbReference type="Proteomes" id="UP000826651">
    <property type="component" value="Unassembled WGS sequence"/>
</dbReference>
<keyword evidence="3" id="KW-1185">Reference proteome</keyword>
<accession>A0ABS7SGN8</accession>
<sequence length="150" mass="16000">MTTAESMTGTGQAWSVDASRGVIHIGLRLRGEAGEDLPTALQSVANDVAAFFREYFPGLSVAAGARSVTLRCPGSLMHVMNVADAVTWHLGCLARWEGTFPFDAQVGVAFAADEADAADLVSRAETAAECRMQSRRRQRTTMAGGDHEAR</sequence>
<comment type="caution">
    <text evidence="2">The sequence shown here is derived from an EMBL/GenBank/DDBJ whole genome shotgun (WGS) entry which is preliminary data.</text>
</comment>
<dbReference type="RefSeq" id="WP_223410975.1">
    <property type="nucleotide sequence ID" value="NZ_JAGSHT010000023.1"/>
</dbReference>
<dbReference type="EMBL" id="JAGSHT010000023">
    <property type="protein sequence ID" value="MBZ2199078.1"/>
    <property type="molecule type" value="Genomic_DNA"/>
</dbReference>
<name>A0ABS7SGN8_9MICO</name>
<reference evidence="2 3" key="1">
    <citation type="submission" date="2021-04" db="EMBL/GenBank/DDBJ databases">
        <title>Ruania sp. nov., isolated from sandy soil of mangrove forest.</title>
        <authorList>
            <person name="Ge X."/>
            <person name="Huang R."/>
            <person name="Liu W."/>
        </authorList>
    </citation>
    <scope>NUCLEOTIDE SEQUENCE [LARGE SCALE GENOMIC DNA]</scope>
    <source>
        <strain evidence="2 3">N2-46</strain>
    </source>
</reference>
<feature type="region of interest" description="Disordered" evidence="1">
    <location>
        <begin position="131"/>
        <end position="150"/>
    </location>
</feature>
<organism evidence="2 3">
    <name type="scientific">Occultella gossypii</name>
    <dbReference type="NCBI Taxonomy" id="2800820"/>
    <lineage>
        <taxon>Bacteria</taxon>
        <taxon>Bacillati</taxon>
        <taxon>Actinomycetota</taxon>
        <taxon>Actinomycetes</taxon>
        <taxon>Micrococcales</taxon>
        <taxon>Ruaniaceae</taxon>
        <taxon>Occultella</taxon>
    </lineage>
</organism>
<proteinExistence type="predicted"/>
<evidence type="ECO:0000256" key="1">
    <source>
        <dbReference type="SAM" id="MobiDB-lite"/>
    </source>
</evidence>
<protein>
    <submittedName>
        <fullName evidence="2">Uncharacterized protein</fullName>
    </submittedName>
</protein>
<evidence type="ECO:0000313" key="2">
    <source>
        <dbReference type="EMBL" id="MBZ2199078.1"/>
    </source>
</evidence>